<feature type="region of interest" description="Disordered" evidence="24">
    <location>
        <begin position="1231"/>
        <end position="1680"/>
    </location>
</feature>
<dbReference type="SUPFAM" id="SSF51445">
    <property type="entry name" value="(Trans)glycosidases"/>
    <property type="match status" value="1"/>
</dbReference>
<dbReference type="InterPro" id="IPR001715">
    <property type="entry name" value="CH_dom"/>
</dbReference>
<dbReference type="GO" id="GO:0042995">
    <property type="term" value="C:cell projection"/>
    <property type="evidence" value="ECO:0007669"/>
    <property type="project" value="UniProtKB-SubCell"/>
</dbReference>
<evidence type="ECO:0000256" key="13">
    <source>
        <dbReference type="ARBA" id="ARBA00023038"/>
    </source>
</evidence>
<keyword evidence="11" id="KW-0378">Hydrolase</keyword>
<dbReference type="CDD" id="cd09444">
    <property type="entry name" value="LIM_Mical_like_1"/>
    <property type="match status" value="1"/>
</dbReference>
<dbReference type="Pfam" id="PF21365">
    <property type="entry name" value="Glyco_hydro_31_3rd"/>
    <property type="match status" value="1"/>
</dbReference>
<evidence type="ECO:0000313" key="31">
    <source>
        <dbReference type="Proteomes" id="UP001274896"/>
    </source>
</evidence>
<dbReference type="Gene3D" id="2.60.40.1760">
    <property type="entry name" value="glycosyl hydrolase (family 31)"/>
    <property type="match status" value="1"/>
</dbReference>
<evidence type="ECO:0000256" key="6">
    <source>
        <dbReference type="ARBA" id="ARBA00022475"/>
    </source>
</evidence>
<dbReference type="PROSITE" id="PS50021">
    <property type="entry name" value="CH"/>
    <property type="match status" value="1"/>
</dbReference>
<dbReference type="GO" id="GO:0046872">
    <property type="term" value="F:metal ion binding"/>
    <property type="evidence" value="ECO:0007669"/>
    <property type="project" value="UniProtKB-KW"/>
</dbReference>
<gene>
    <name evidence="30" type="ORF">QTP70_033982</name>
</gene>
<dbReference type="FunFam" id="2.60.40.1760:FF:000001">
    <property type="entry name" value="Maltase-glucoamylase, intestinal"/>
    <property type="match status" value="1"/>
</dbReference>
<evidence type="ECO:0000256" key="10">
    <source>
        <dbReference type="ARBA" id="ARBA00022753"/>
    </source>
</evidence>
<dbReference type="PROSITE" id="PS50023">
    <property type="entry name" value="LIM_DOMAIN_2"/>
    <property type="match status" value="1"/>
</dbReference>
<dbReference type="Pfam" id="PF12130">
    <property type="entry name" value="bMERB_dom"/>
    <property type="match status" value="1"/>
</dbReference>
<keyword evidence="20" id="KW-0326">Glycosidase</keyword>
<dbReference type="Gene3D" id="3.20.20.80">
    <property type="entry name" value="Glycosidases"/>
    <property type="match status" value="1"/>
</dbReference>
<dbReference type="GO" id="GO:0030246">
    <property type="term" value="F:carbohydrate binding"/>
    <property type="evidence" value="ECO:0007669"/>
    <property type="project" value="InterPro"/>
</dbReference>
<evidence type="ECO:0000256" key="21">
    <source>
        <dbReference type="PROSITE-ProRule" id="PRU00125"/>
    </source>
</evidence>
<evidence type="ECO:0000256" key="25">
    <source>
        <dbReference type="SAM" id="Phobius"/>
    </source>
</evidence>
<dbReference type="InterPro" id="IPR013780">
    <property type="entry name" value="Glyco_hydro_b"/>
</dbReference>
<dbReference type="Gene3D" id="2.10.110.10">
    <property type="entry name" value="Cysteine Rich Protein"/>
    <property type="match status" value="1"/>
</dbReference>
<dbReference type="Pfam" id="PF13802">
    <property type="entry name" value="Gal_mutarotas_2"/>
    <property type="match status" value="1"/>
</dbReference>
<dbReference type="PROSITE" id="PS00707">
    <property type="entry name" value="GLYCOSYL_HYDROL_F31_2"/>
    <property type="match status" value="1"/>
</dbReference>
<dbReference type="InterPro" id="IPR001781">
    <property type="entry name" value="Znf_LIM"/>
</dbReference>
<dbReference type="PROSITE" id="PS51848">
    <property type="entry name" value="BMERB"/>
    <property type="match status" value="1"/>
</dbReference>
<name>A0AAE0UMZ7_9TELE</name>
<evidence type="ECO:0000256" key="14">
    <source>
        <dbReference type="ARBA" id="ARBA00023054"/>
    </source>
</evidence>
<dbReference type="InterPro" id="IPR048395">
    <property type="entry name" value="Glyco_hydro_31_C"/>
</dbReference>
<evidence type="ECO:0000259" key="28">
    <source>
        <dbReference type="PROSITE" id="PS51448"/>
    </source>
</evidence>
<evidence type="ECO:0000256" key="7">
    <source>
        <dbReference type="ARBA" id="ARBA00022490"/>
    </source>
</evidence>
<dbReference type="InterPro" id="IPR030459">
    <property type="entry name" value="Glyco_hydro_31_CS"/>
</dbReference>
<feature type="domain" description="P-type" evidence="28">
    <location>
        <begin position="132"/>
        <end position="182"/>
    </location>
</feature>
<dbReference type="SMART" id="SM01203">
    <property type="entry name" value="DUF3585"/>
    <property type="match status" value="1"/>
</dbReference>
<dbReference type="InterPro" id="IPR011013">
    <property type="entry name" value="Gal_mutarotase_sf_dom"/>
</dbReference>
<dbReference type="Gene3D" id="1.10.418.10">
    <property type="entry name" value="Calponin-like domain"/>
    <property type="match status" value="1"/>
</dbReference>
<dbReference type="InterPro" id="IPR044913">
    <property type="entry name" value="P_trefoil_dom_sf"/>
</dbReference>
<dbReference type="Pfam" id="PF00088">
    <property type="entry name" value="Trefoil"/>
    <property type="match status" value="1"/>
</dbReference>
<dbReference type="PANTHER" id="PTHR22762">
    <property type="entry name" value="ALPHA-GLUCOSIDASE"/>
    <property type="match status" value="1"/>
</dbReference>
<protein>
    <submittedName>
        <fullName evidence="30">Uncharacterized protein</fullName>
    </submittedName>
</protein>
<dbReference type="Gene3D" id="4.10.110.10">
    <property type="entry name" value="Spasmolytic Protein, domain 1"/>
    <property type="match status" value="1"/>
</dbReference>
<evidence type="ECO:0000256" key="24">
    <source>
        <dbReference type="SAM" id="MobiDB-lite"/>
    </source>
</evidence>
<accession>A0AAE0UMZ7</accession>
<keyword evidence="18" id="KW-0206">Cytoskeleton</keyword>
<evidence type="ECO:0000256" key="5">
    <source>
        <dbReference type="ARBA" id="ARBA00007806"/>
    </source>
</evidence>
<dbReference type="GO" id="GO:0055037">
    <property type="term" value="C:recycling endosome"/>
    <property type="evidence" value="ECO:0007669"/>
    <property type="project" value="UniProtKB-SubCell"/>
</dbReference>
<keyword evidence="12 21" id="KW-0862">Zinc</keyword>
<feature type="compositionally biased region" description="Polar residues" evidence="24">
    <location>
        <begin position="1602"/>
        <end position="1619"/>
    </location>
</feature>
<feature type="domain" description="BMERB" evidence="29">
    <location>
        <begin position="1666"/>
        <end position="1822"/>
    </location>
</feature>
<evidence type="ECO:0000256" key="8">
    <source>
        <dbReference type="ARBA" id="ARBA00022553"/>
    </source>
</evidence>
<organism evidence="30 31">
    <name type="scientific">Hemibagrus guttatus</name>
    <dbReference type="NCBI Taxonomy" id="175788"/>
    <lineage>
        <taxon>Eukaryota</taxon>
        <taxon>Metazoa</taxon>
        <taxon>Chordata</taxon>
        <taxon>Craniata</taxon>
        <taxon>Vertebrata</taxon>
        <taxon>Euteleostomi</taxon>
        <taxon>Actinopterygii</taxon>
        <taxon>Neopterygii</taxon>
        <taxon>Teleostei</taxon>
        <taxon>Ostariophysi</taxon>
        <taxon>Siluriformes</taxon>
        <taxon>Bagridae</taxon>
        <taxon>Hemibagrus</taxon>
    </lineage>
</organism>
<evidence type="ECO:0000259" key="27">
    <source>
        <dbReference type="PROSITE" id="PS50023"/>
    </source>
</evidence>
<keyword evidence="25" id="KW-0812">Transmembrane</keyword>
<evidence type="ECO:0000259" key="26">
    <source>
        <dbReference type="PROSITE" id="PS50021"/>
    </source>
</evidence>
<dbReference type="SUPFAM" id="SSF57716">
    <property type="entry name" value="Glucocorticoid receptor-like (DNA-binding domain)"/>
    <property type="match status" value="1"/>
</dbReference>
<dbReference type="CDD" id="cd21253">
    <property type="entry name" value="CH_MICALL2"/>
    <property type="match status" value="1"/>
</dbReference>
<keyword evidence="7" id="KW-0963">Cytoplasm</keyword>
<feature type="compositionally biased region" description="Polar residues" evidence="24">
    <location>
        <begin position="1664"/>
        <end position="1673"/>
    </location>
</feature>
<evidence type="ECO:0000256" key="19">
    <source>
        <dbReference type="ARBA" id="ARBA00023273"/>
    </source>
</evidence>
<keyword evidence="8" id="KW-0597">Phosphoprotein</keyword>
<dbReference type="SMART" id="SM00018">
    <property type="entry name" value="PD"/>
    <property type="match status" value="1"/>
</dbReference>
<keyword evidence="19" id="KW-0966">Cell projection</keyword>
<feature type="compositionally biased region" description="Low complexity" evidence="24">
    <location>
        <begin position="1430"/>
        <end position="1439"/>
    </location>
</feature>
<feature type="compositionally biased region" description="Polar residues" evidence="24">
    <location>
        <begin position="122"/>
        <end position="135"/>
    </location>
</feature>
<dbReference type="SMART" id="SM00033">
    <property type="entry name" value="CH"/>
    <property type="match status" value="1"/>
</dbReference>
<feature type="transmembrane region" description="Helical" evidence="25">
    <location>
        <begin position="77"/>
        <end position="101"/>
    </location>
</feature>
<reference evidence="30" key="1">
    <citation type="submission" date="2023-06" db="EMBL/GenBank/DDBJ databases">
        <title>Male Hemibagrus guttatus genome.</title>
        <authorList>
            <person name="Bian C."/>
        </authorList>
    </citation>
    <scope>NUCLEOTIDE SEQUENCE</scope>
    <source>
        <strain evidence="30">Male_cb2023</strain>
        <tissue evidence="30">Muscle</tissue>
    </source>
</reference>
<feature type="compositionally biased region" description="Polar residues" evidence="24">
    <location>
        <begin position="1548"/>
        <end position="1562"/>
    </location>
</feature>
<dbReference type="EMBL" id="JAUCMX010000025">
    <property type="protein sequence ID" value="KAK3511248.1"/>
    <property type="molecule type" value="Genomic_DNA"/>
</dbReference>
<feature type="compositionally biased region" description="Basic and acidic residues" evidence="24">
    <location>
        <begin position="1471"/>
        <end position="1493"/>
    </location>
</feature>
<dbReference type="GO" id="GO:0005886">
    <property type="term" value="C:plasma membrane"/>
    <property type="evidence" value="ECO:0007669"/>
    <property type="project" value="UniProtKB-SubCell"/>
</dbReference>
<feature type="region of interest" description="Disordered" evidence="24">
    <location>
        <begin position="1812"/>
        <end position="1853"/>
    </location>
</feature>
<dbReference type="CDD" id="cd14752">
    <property type="entry name" value="GH31_N"/>
    <property type="match status" value="1"/>
</dbReference>
<comment type="similarity">
    <text evidence="5">Belongs to the glycosyl hydrolase 31 family.</text>
</comment>
<dbReference type="Pfam" id="PF00307">
    <property type="entry name" value="CH"/>
    <property type="match status" value="1"/>
</dbReference>
<dbReference type="FunFam" id="2.60.40.1180:FF:000001">
    <property type="entry name" value="Maltase-glucoamylase, intestinal"/>
    <property type="match status" value="1"/>
</dbReference>
<keyword evidence="9 21" id="KW-0479">Metal-binding</keyword>
<feature type="compositionally biased region" description="Low complexity" evidence="24">
    <location>
        <begin position="1508"/>
        <end position="1517"/>
    </location>
</feature>
<feature type="compositionally biased region" description="Low complexity" evidence="24">
    <location>
        <begin position="1631"/>
        <end position="1646"/>
    </location>
</feature>
<comment type="caution">
    <text evidence="22">Lacks conserved residue(s) required for the propagation of feature annotation.</text>
</comment>
<sequence length="1853" mass="205744">MVKEMFKMYGRSSQCGTFIPVRELCTMVSYKRLTPEEVHFSGVPLLQSADDLQDSELKVDDAERPLLARRPHCSITAALFIIGGLILVVLSVWLLGTVLWLRSTASIGIRRPPSPAGLPSDGSLQENRTQPESCTSIPESWRFDCYPERGVVVTEDMCHARNCCFTRAAKEKNGIPWCYYPPDFPSYTLVSINNTEMGWSGKLLRTQKTYYPKDIEVLKLDVLYESNSRLHVKITDPAQQRFEVPIDVPVVKKPAPSPLYTVEFSKQPFGIIVKRTQNGAVLLNTTVAPLFYADQFLQMSTSLASNFVYGLGEHRSNLVHDVQWKTFTMWARDAAPEEAINLYGAHPFYLLMETDGLAHGSFMLNSNAMDVVLQPAPALTWRTIGGILDFYVFLGPDPGSVVSEYLEVVGKPAMPVYWALGYHLCRWGYDSSNKTWDVVREMRNSGIPQDVQWNDIEYMDRALDFTFDPVTFSTLPELVKDLHLHSQRYIIILDPGISSTQPPGSYWPFEEGIKRGVFINNSSGETLIGKVWPGLTAFPDFSNPDTHEWWYQNLQKLHTQVPFDGLWIDMNEPSNFFDGSVDGCPDNGLENPPYTPYVLGGSLKAKTVCVSAQQKSSSHYNLHSLYGLMEAKATASALKRILAKRPFVISRSTFPSQGQYSGHWLGDNRSQWKDLYMSIPGMLTFNLLGIPLVGADICGFSQNTTEELCVRWTQLGAFYPFARNHNTKESLPQDPTAFSPAARTVMKEALLLRYSLFPFLYTLFHYAHAHGHTVARPLFFEFPTDVKTYTIDKQFLLGKSLLVSPVLEPGVDFVVGYMPEGIWYDFYTGDSLVSKGEEIKLHAPLDKINIHLREGAIIPTQRPNTTLWVSSGQPLHLLVCVSEDGQANGDLFWDDGESLDAFEKDNYSYITFSLKQNTLTSEVVHSNVEATFLTVETVSFYGVKAEPSSVTVNSQEAAFNYKTNQVLRVDELGLNLTVKALQQWCKIQCEGYRDVSITNMTTSFRDGLAFCALIHKHRPDLIDFDSLSKENVYDNNQLAFRVAEEQLSIPALLDAEDMVALKVPDRLSILTYVSQYYNYFHGRSPIGGLAGVKRPAEEPIDGTSGRKNQPVSAKVFSSTKPDSDTKRDVAVERAEKPATINRNCSICNKQVHLVQRHLVDGKLYHRNCFKCSECFNILLSGTYKPGKEPNTFICKSHQYTQKPPPTQVTTPARYSQTAATSTNTTNTFTSTFTTSTTSPSTSTFTTSTFTISTTSPSTSTTSTSKSTPNPKDITLKSVAKDSTPHNKSPFWQLYKNGSSPAPTATPKSALTSTPKAAPTATPKSAFTSTPKAAPKAAPTATPKSALTSTPKAAPRSAPTATPKSAPTSTPTSAPTSTPTAAPRYKSNTSSHLAAVTVKSPAEQKVPSETPKGPSSSVLRNLEARQRFFESSSSPVSPKSVSKDGPVTAATEKPRAGGAGDAGGAGQGKRLLGADDWIKDKKKEKENGGDKEIAKSIISKFVTDETRRSSSSPSPYTSNAKTSVSPVPAANKTPKTRVLLKPPAIDLDLSTSPGVDKSSSWQRSGEKSPTRAVSTQPPDSKESETPPSDWRSLLKPVAKNTKSRSSQDSTPTGEPKTSNAVPRPWESPMKISSPSSTASLSTNSSGTKPLSTPSRDSEEDPQDYNVESSPSQKPSKPGYIPSEEILRELKEIEVKLNDLEKKGVELEKQLRQCEEEEQEDVLTNDLMVDWFNLIRNKQVYIRRESELVYIGRSQDLEEEQPNVEAELRKLMDKPEHFKTSQDKKREEELMAKLVEIVNDRNAIVDGLDEDRLREEEEDEQLNKMMQTLDIKKEKKKRSSMSRLFGRKSKREAES</sequence>
<dbReference type="GO" id="GO:0005856">
    <property type="term" value="C:cytoskeleton"/>
    <property type="evidence" value="ECO:0007669"/>
    <property type="project" value="UniProtKB-SubCell"/>
</dbReference>
<dbReference type="Gene3D" id="2.60.40.1180">
    <property type="entry name" value="Golgi alpha-mannosidase II"/>
    <property type="match status" value="2"/>
</dbReference>
<dbReference type="PANTHER" id="PTHR22762:SF104">
    <property type="entry name" value="P-TYPE DOMAIN-CONTAINING PROTEIN"/>
    <property type="match status" value="1"/>
</dbReference>
<feature type="region of interest" description="Disordered" evidence="24">
    <location>
        <begin position="112"/>
        <end position="135"/>
    </location>
</feature>
<dbReference type="SUPFAM" id="SSF47576">
    <property type="entry name" value="Calponin-homology domain, CH-domain"/>
    <property type="match status" value="1"/>
</dbReference>
<feature type="compositionally biased region" description="Low complexity" evidence="24">
    <location>
        <begin position="1231"/>
        <end position="1270"/>
    </location>
</feature>
<keyword evidence="31" id="KW-1185">Reference proteome</keyword>
<evidence type="ECO:0000256" key="16">
    <source>
        <dbReference type="ARBA" id="ARBA00023157"/>
    </source>
</evidence>
<comment type="subcellular location">
    <subcellularLocation>
        <location evidence="2">Cell membrane</location>
        <topology evidence="2">Peripheral membrane protein</topology>
    </subcellularLocation>
    <subcellularLocation>
        <location evidence="4">Cell projection</location>
    </subcellularLocation>
    <subcellularLocation>
        <location evidence="3">Cytoplasm</location>
        <location evidence="3">Cytoskeleton</location>
    </subcellularLocation>
    <subcellularLocation>
        <location evidence="1">Recycling endosome</location>
    </subcellularLocation>
</comment>
<evidence type="ECO:0000313" key="30">
    <source>
        <dbReference type="EMBL" id="KAK3511248.1"/>
    </source>
</evidence>
<keyword evidence="6" id="KW-1003">Cell membrane</keyword>
<dbReference type="InterPro" id="IPR000322">
    <property type="entry name" value="Glyco_hydro_31_TIM"/>
</dbReference>
<evidence type="ECO:0000256" key="3">
    <source>
        <dbReference type="ARBA" id="ARBA00004245"/>
    </source>
</evidence>
<dbReference type="FunFam" id="3.20.20.80:FF:000072">
    <property type="entry name" value="lysosomal alpha-glucosidase isoform X2"/>
    <property type="match status" value="1"/>
</dbReference>
<dbReference type="SUPFAM" id="SSF51011">
    <property type="entry name" value="Glycosyl hydrolase domain"/>
    <property type="match status" value="1"/>
</dbReference>
<comment type="caution">
    <text evidence="30">The sequence shown here is derived from an EMBL/GenBank/DDBJ whole genome shotgun (WGS) entry which is preliminary data.</text>
</comment>
<dbReference type="Pfam" id="PF01055">
    <property type="entry name" value="Glyco_hydro_31_2nd"/>
    <property type="match status" value="1"/>
</dbReference>
<feature type="coiled-coil region" evidence="23">
    <location>
        <begin position="1681"/>
        <end position="1718"/>
    </location>
</feature>
<feature type="compositionally biased region" description="Low complexity" evidence="24">
    <location>
        <begin position="1308"/>
        <end position="1383"/>
    </location>
</feature>
<evidence type="ECO:0000256" key="20">
    <source>
        <dbReference type="ARBA" id="ARBA00023295"/>
    </source>
</evidence>
<dbReference type="GO" id="GO:0005975">
    <property type="term" value="P:carbohydrate metabolic process"/>
    <property type="evidence" value="ECO:0007669"/>
    <property type="project" value="InterPro"/>
</dbReference>
<dbReference type="CDD" id="cd00111">
    <property type="entry name" value="Trefoil"/>
    <property type="match status" value="1"/>
</dbReference>
<feature type="region of interest" description="Disordered" evidence="24">
    <location>
        <begin position="1096"/>
        <end position="1126"/>
    </location>
</feature>
<evidence type="ECO:0000256" key="9">
    <source>
        <dbReference type="ARBA" id="ARBA00022723"/>
    </source>
</evidence>
<dbReference type="PROSITE" id="PS51448">
    <property type="entry name" value="P_TREFOIL_2"/>
    <property type="match status" value="1"/>
</dbReference>
<keyword evidence="13 21" id="KW-0440">LIM domain</keyword>
<keyword evidence="17" id="KW-0325">Glycoprotein</keyword>
<evidence type="ECO:0000259" key="29">
    <source>
        <dbReference type="PROSITE" id="PS51848"/>
    </source>
</evidence>
<evidence type="ECO:0000256" key="1">
    <source>
        <dbReference type="ARBA" id="ARBA00004172"/>
    </source>
</evidence>
<evidence type="ECO:0000256" key="15">
    <source>
        <dbReference type="ARBA" id="ARBA00023136"/>
    </source>
</evidence>
<feature type="compositionally biased region" description="Polar residues" evidence="24">
    <location>
        <begin position="1105"/>
        <end position="1120"/>
    </location>
</feature>
<evidence type="ECO:0000256" key="23">
    <source>
        <dbReference type="SAM" id="Coils"/>
    </source>
</evidence>
<feature type="compositionally biased region" description="Polar residues" evidence="24">
    <location>
        <begin position="1295"/>
        <end position="1306"/>
    </location>
</feature>
<keyword evidence="10" id="KW-0967">Endosome</keyword>
<feature type="domain" description="Calponin-homology (CH)" evidence="26">
    <location>
        <begin position="975"/>
        <end position="1081"/>
    </location>
</feature>
<evidence type="ECO:0000256" key="17">
    <source>
        <dbReference type="ARBA" id="ARBA00023180"/>
    </source>
</evidence>
<feature type="compositionally biased region" description="Gly residues" evidence="24">
    <location>
        <begin position="1456"/>
        <end position="1466"/>
    </location>
</feature>
<dbReference type="Proteomes" id="UP001274896">
    <property type="component" value="Unassembled WGS sequence"/>
</dbReference>
<dbReference type="InterPro" id="IPR022735">
    <property type="entry name" value="bMERB_dom"/>
</dbReference>
<evidence type="ECO:0000256" key="18">
    <source>
        <dbReference type="ARBA" id="ARBA00023212"/>
    </source>
</evidence>
<evidence type="ECO:0000256" key="11">
    <source>
        <dbReference type="ARBA" id="ARBA00022801"/>
    </source>
</evidence>
<keyword evidence="15 25" id="KW-0472">Membrane</keyword>
<feature type="domain" description="LIM zinc-binding" evidence="27">
    <location>
        <begin position="1142"/>
        <end position="1204"/>
    </location>
</feature>
<evidence type="ECO:0000256" key="4">
    <source>
        <dbReference type="ARBA" id="ARBA00004316"/>
    </source>
</evidence>
<evidence type="ECO:0000256" key="2">
    <source>
        <dbReference type="ARBA" id="ARBA00004202"/>
    </source>
</evidence>
<keyword evidence="25" id="KW-1133">Transmembrane helix</keyword>
<dbReference type="InterPro" id="IPR030458">
    <property type="entry name" value="Glyco_hydro_31_AS"/>
</dbReference>
<evidence type="ECO:0000256" key="12">
    <source>
        <dbReference type="ARBA" id="ARBA00022833"/>
    </source>
</evidence>
<dbReference type="GO" id="GO:0004558">
    <property type="term" value="F:alpha-1,4-glucosidase activity"/>
    <property type="evidence" value="ECO:0007669"/>
    <property type="project" value="TreeGrafter"/>
</dbReference>
<dbReference type="SUPFAM" id="SSF74650">
    <property type="entry name" value="Galactose mutarotase-like"/>
    <property type="match status" value="1"/>
</dbReference>
<dbReference type="Pfam" id="PF00412">
    <property type="entry name" value="LIM"/>
    <property type="match status" value="1"/>
</dbReference>
<keyword evidence="14 23" id="KW-0175">Coiled coil</keyword>
<dbReference type="InterPro" id="IPR000519">
    <property type="entry name" value="P_trefoil_dom"/>
</dbReference>
<dbReference type="CDD" id="cd06602">
    <property type="entry name" value="GH31_MGAM_SI_GAA"/>
    <property type="match status" value="1"/>
</dbReference>
<dbReference type="InterPro" id="IPR017853">
    <property type="entry name" value="GH"/>
</dbReference>
<feature type="compositionally biased region" description="Basic residues" evidence="24">
    <location>
        <begin position="1832"/>
        <end position="1853"/>
    </location>
</feature>
<proteinExistence type="inferred from homology"/>
<dbReference type="InterPro" id="IPR025887">
    <property type="entry name" value="Glyco_hydro_31_N_dom"/>
</dbReference>
<evidence type="ECO:0000256" key="22">
    <source>
        <dbReference type="PROSITE-ProRule" id="PRU00779"/>
    </source>
</evidence>
<dbReference type="PROSITE" id="PS00129">
    <property type="entry name" value="GLYCOSYL_HYDROL_F31_1"/>
    <property type="match status" value="1"/>
</dbReference>
<dbReference type="FunFam" id="1.10.418.10:FF:000055">
    <property type="entry name" value="MICAL-like protein 2"/>
    <property type="match status" value="1"/>
</dbReference>
<dbReference type="PROSITE" id="PS00478">
    <property type="entry name" value="LIM_DOMAIN_1"/>
    <property type="match status" value="1"/>
</dbReference>
<dbReference type="SMART" id="SM00132">
    <property type="entry name" value="LIM"/>
    <property type="match status" value="1"/>
</dbReference>
<keyword evidence="16" id="KW-1015">Disulfide bond</keyword>
<dbReference type="InterPro" id="IPR036872">
    <property type="entry name" value="CH_dom_sf"/>
</dbReference>